<gene>
    <name evidence="2" type="ORF">N7G274_002457</name>
</gene>
<name>A0ABR4AFV7_9LECA</name>
<feature type="region of interest" description="Disordered" evidence="1">
    <location>
        <begin position="586"/>
        <end position="606"/>
    </location>
</feature>
<feature type="region of interest" description="Disordered" evidence="1">
    <location>
        <begin position="264"/>
        <end position="355"/>
    </location>
</feature>
<sequence length="672" mass="70972">MIPPKSSFSSGQRHSLHFPRALTRPTVTAHVNNLYTQETVQPVNPKLLDTTPAPSALPTSSKVILKPSRTSTPVPPGLSLPQDFPPLAAPSTQPPAPPRLQRKTTVNTAIKPVVPNIASPSTKTTVATKEQQSKEQATAKMKLADLSNDSIGLGSKKGKEDKEEACDRGPALQANTAPESFNVDRDITSLTSTKITGKQRPGMLDIAAAKGASKNDIDSVALPSDLKTAMSEVSGALSFSQPTTPASASSVLRQSLPITLRLSRNETQPASPSNLPSAATSKQASRRPSMTSIHRPGSAAEERVSDNASFTSTSMSRANSPPTTKVGSAPVRAITKSQQRKDRQARARLAEGAAKVEEPAATIEEVQAPIVGRKKKAKKEKLHSTAESTPTITRPGSPIPKEEAVDETLGIPAAPATPVKDNRKGNAKAPTELKEPDTPSSPATPATGDQQRDALTAASIFAHLQRAGDISASVADLFKGVPGINHRVESLKPISANNSDIDMPDDQMRQLEHGEAIRIEQGPNDYVVILPDRQTLPGLTADQASHYLDLRKRVLADGGNPPPQAIPASPAINTALAIASAKRVSKSKRLTNPFTSPTATAGAGGPAAANMQKYAAAGSFTVDEGNQNKTLVKTVTEAEQAMGLSRRETEALEKKLNTLLKKNRRLLLGSAH</sequence>
<evidence type="ECO:0000256" key="1">
    <source>
        <dbReference type="SAM" id="MobiDB-lite"/>
    </source>
</evidence>
<feature type="region of interest" description="Disordered" evidence="1">
    <location>
        <begin position="116"/>
        <end position="136"/>
    </location>
</feature>
<protein>
    <submittedName>
        <fullName evidence="2">Uncharacterized protein</fullName>
    </submittedName>
</protein>
<comment type="caution">
    <text evidence="2">The sequence shown here is derived from an EMBL/GenBank/DDBJ whole genome shotgun (WGS) entry which is preliminary data.</text>
</comment>
<dbReference type="Proteomes" id="UP001590950">
    <property type="component" value="Unassembled WGS sequence"/>
</dbReference>
<evidence type="ECO:0000313" key="3">
    <source>
        <dbReference type="Proteomes" id="UP001590950"/>
    </source>
</evidence>
<feature type="compositionally biased region" description="Low complexity" evidence="1">
    <location>
        <begin position="597"/>
        <end position="606"/>
    </location>
</feature>
<accession>A0ABR4AFV7</accession>
<proteinExistence type="predicted"/>
<evidence type="ECO:0000313" key="2">
    <source>
        <dbReference type="EMBL" id="KAL2044683.1"/>
    </source>
</evidence>
<feature type="compositionally biased region" description="Pro residues" evidence="1">
    <location>
        <begin position="73"/>
        <end position="98"/>
    </location>
</feature>
<feature type="compositionally biased region" description="Low complexity" evidence="1">
    <location>
        <begin position="438"/>
        <end position="447"/>
    </location>
</feature>
<reference evidence="2 3" key="1">
    <citation type="submission" date="2024-09" db="EMBL/GenBank/DDBJ databases">
        <title>Rethinking Asexuality: The Enigmatic Case of Functional Sexual Genes in Lepraria (Stereocaulaceae).</title>
        <authorList>
            <person name="Doellman M."/>
            <person name="Sun Y."/>
            <person name="Barcenas-Pena A."/>
            <person name="Lumbsch H.T."/>
            <person name="Grewe F."/>
        </authorList>
    </citation>
    <scope>NUCLEOTIDE SEQUENCE [LARGE SCALE GENOMIC DNA]</scope>
    <source>
        <strain evidence="2 3">Mercado 3170</strain>
    </source>
</reference>
<dbReference type="EMBL" id="JBEFKJ010000008">
    <property type="protein sequence ID" value="KAL2044683.1"/>
    <property type="molecule type" value="Genomic_DNA"/>
</dbReference>
<feature type="compositionally biased region" description="Polar residues" evidence="1">
    <location>
        <begin position="118"/>
        <end position="136"/>
    </location>
</feature>
<organism evidence="2 3">
    <name type="scientific">Stereocaulon virgatum</name>
    <dbReference type="NCBI Taxonomy" id="373712"/>
    <lineage>
        <taxon>Eukaryota</taxon>
        <taxon>Fungi</taxon>
        <taxon>Dikarya</taxon>
        <taxon>Ascomycota</taxon>
        <taxon>Pezizomycotina</taxon>
        <taxon>Lecanoromycetes</taxon>
        <taxon>OSLEUM clade</taxon>
        <taxon>Lecanoromycetidae</taxon>
        <taxon>Lecanorales</taxon>
        <taxon>Lecanorineae</taxon>
        <taxon>Stereocaulaceae</taxon>
        <taxon>Stereocaulon</taxon>
    </lineage>
</organism>
<feature type="compositionally biased region" description="Basic and acidic residues" evidence="1">
    <location>
        <begin position="339"/>
        <end position="355"/>
    </location>
</feature>
<feature type="compositionally biased region" description="Polar residues" evidence="1">
    <location>
        <begin position="385"/>
        <end position="394"/>
    </location>
</feature>
<feature type="compositionally biased region" description="Polar residues" evidence="1">
    <location>
        <begin position="57"/>
        <end position="72"/>
    </location>
</feature>
<feature type="compositionally biased region" description="Polar residues" evidence="1">
    <location>
        <begin position="306"/>
        <end position="326"/>
    </location>
</feature>
<feature type="region of interest" description="Disordered" evidence="1">
    <location>
        <begin position="51"/>
        <end position="100"/>
    </location>
</feature>
<keyword evidence="3" id="KW-1185">Reference proteome</keyword>
<feature type="compositionally biased region" description="Polar residues" evidence="1">
    <location>
        <begin position="265"/>
        <end position="292"/>
    </location>
</feature>
<feature type="region of interest" description="Disordered" evidence="1">
    <location>
        <begin position="373"/>
        <end position="450"/>
    </location>
</feature>